<keyword evidence="4 7" id="KW-0808">Transferase</keyword>
<dbReference type="PANTHER" id="PTHR47816">
    <property type="entry name" value="RIBOSOMAL RNA SMALL SUBUNIT METHYLTRANSFERASE C"/>
    <property type="match status" value="1"/>
</dbReference>
<organism evidence="7 8">
    <name type="scientific">Cognatishimia coralii</name>
    <dbReference type="NCBI Taxonomy" id="3083254"/>
    <lineage>
        <taxon>Bacteria</taxon>
        <taxon>Pseudomonadati</taxon>
        <taxon>Pseudomonadota</taxon>
        <taxon>Alphaproteobacteria</taxon>
        <taxon>Rhodobacterales</taxon>
        <taxon>Paracoccaceae</taxon>
        <taxon>Cognatishimia</taxon>
    </lineage>
</organism>
<dbReference type="InterPro" id="IPR007848">
    <property type="entry name" value="Small_mtfrase_dom"/>
</dbReference>
<sequence>MASERLTLALESGQVVLPDEGQIAVFGPSNLADIAEIPKDRAVILQPLKPAHDVFAAAGYDCAIEPDGDFAASVVFLPRAKALAQLRVAQAAALGGPVYVDGQKTDGIDSMLKACKKRADVAGSFSKAHGKLFWFAGGDFADWQNDAPSEVDQGFQTRPGVFSADGIDPASKALAAALPEKLGKQVADLGAGWGYLSRTILTRGEVEDLYLIEADYAALECAKANVTDPRASFHWADATTWEPRARMNTVVMNPPFHTGRAADPDLGRAFIAAAARMLAPTGQLWVVANRHLPYEATLEAHFAKVEEVTGDNRFKILRAERPARARR</sequence>
<keyword evidence="8" id="KW-1185">Reference proteome</keyword>
<dbReference type="PROSITE" id="PS00092">
    <property type="entry name" value="N6_MTASE"/>
    <property type="match status" value="1"/>
</dbReference>
<evidence type="ECO:0000256" key="2">
    <source>
        <dbReference type="ARBA" id="ARBA00022552"/>
    </source>
</evidence>
<dbReference type="Gene3D" id="3.40.50.150">
    <property type="entry name" value="Vaccinia Virus protein VP39"/>
    <property type="match status" value="2"/>
</dbReference>
<dbReference type="GO" id="GO:0052914">
    <property type="term" value="F:16S rRNA (guanine(1207)-N(2))-methyltransferase activity"/>
    <property type="evidence" value="ECO:0007669"/>
    <property type="project" value="UniProtKB-EC"/>
</dbReference>
<evidence type="ECO:0000256" key="5">
    <source>
        <dbReference type="ARBA" id="ARBA00022691"/>
    </source>
</evidence>
<keyword evidence="2" id="KW-0698">rRNA processing</keyword>
<dbReference type="EC" id="2.1.1.174" evidence="7"/>
<dbReference type="InterPro" id="IPR046977">
    <property type="entry name" value="RsmC/RlmG"/>
</dbReference>
<reference evidence="7 8" key="1">
    <citation type="submission" date="2024-03" db="EMBL/GenBank/DDBJ databases">
        <title>Cognatishimia coralii sp. nov., a marine bacterium isolated from coral surrounding seawater.</title>
        <authorList>
            <person name="Liu X."/>
            <person name="Liu S."/>
            <person name="Sun H."/>
            <person name="Zhang Y."/>
        </authorList>
    </citation>
    <scope>NUCLEOTIDE SEQUENCE [LARGE SCALE GENOMIC DNA]</scope>
    <source>
        <strain evidence="7 8">D5M38</strain>
    </source>
</reference>
<name>A0ABU8QHV9_9RHOB</name>
<keyword evidence="3 7" id="KW-0489">Methyltransferase</keyword>
<proteinExistence type="predicted"/>
<evidence type="ECO:0000256" key="4">
    <source>
        <dbReference type="ARBA" id="ARBA00022679"/>
    </source>
</evidence>
<evidence type="ECO:0000256" key="3">
    <source>
        <dbReference type="ARBA" id="ARBA00022603"/>
    </source>
</evidence>
<keyword evidence="5" id="KW-0949">S-adenosyl-L-methionine</keyword>
<accession>A0ABU8QHV9</accession>
<dbReference type="GO" id="GO:0052916">
    <property type="term" value="F:23S rRNA (guanine(1835)-N(2))-methyltransferase activity"/>
    <property type="evidence" value="ECO:0007669"/>
    <property type="project" value="UniProtKB-EC"/>
</dbReference>
<dbReference type="Proteomes" id="UP001368270">
    <property type="component" value="Unassembled WGS sequence"/>
</dbReference>
<feature type="domain" description="Methyltransferase small" evidence="6">
    <location>
        <begin position="155"/>
        <end position="318"/>
    </location>
</feature>
<dbReference type="InterPro" id="IPR029063">
    <property type="entry name" value="SAM-dependent_MTases_sf"/>
</dbReference>
<dbReference type="RefSeq" id="WP_339403815.1">
    <property type="nucleotide sequence ID" value="NZ_JBBGAZ010000006.1"/>
</dbReference>
<dbReference type="Pfam" id="PF05175">
    <property type="entry name" value="MTS"/>
    <property type="match status" value="1"/>
</dbReference>
<comment type="caution">
    <text evidence="7">The sequence shown here is derived from an EMBL/GenBank/DDBJ whole genome shotgun (WGS) entry which is preliminary data.</text>
</comment>
<dbReference type="PANTHER" id="PTHR47816:SF4">
    <property type="entry name" value="RIBOSOMAL RNA SMALL SUBUNIT METHYLTRANSFERASE C"/>
    <property type="match status" value="1"/>
</dbReference>
<gene>
    <name evidence="7" type="ORF">WG622_12070</name>
</gene>
<evidence type="ECO:0000313" key="7">
    <source>
        <dbReference type="EMBL" id="MEJ5218983.1"/>
    </source>
</evidence>
<dbReference type="EC" id="2.1.1.172" evidence="7"/>
<dbReference type="SUPFAM" id="SSF53335">
    <property type="entry name" value="S-adenosyl-L-methionine-dependent methyltransferases"/>
    <property type="match status" value="1"/>
</dbReference>
<evidence type="ECO:0000259" key="6">
    <source>
        <dbReference type="Pfam" id="PF05175"/>
    </source>
</evidence>
<evidence type="ECO:0000256" key="1">
    <source>
        <dbReference type="ARBA" id="ARBA00022490"/>
    </source>
</evidence>
<dbReference type="CDD" id="cd02440">
    <property type="entry name" value="AdoMet_MTases"/>
    <property type="match status" value="1"/>
</dbReference>
<keyword evidence="1" id="KW-0963">Cytoplasm</keyword>
<dbReference type="EMBL" id="JBBGAZ010000006">
    <property type="protein sequence ID" value="MEJ5218983.1"/>
    <property type="molecule type" value="Genomic_DNA"/>
</dbReference>
<protein>
    <submittedName>
        <fullName evidence="7">Class I SAM-dependent methyltransferase</fullName>
        <ecNumber evidence="7">2.1.1.172</ecNumber>
        <ecNumber evidence="7">2.1.1.174</ecNumber>
    </submittedName>
</protein>
<dbReference type="InterPro" id="IPR002052">
    <property type="entry name" value="DNA_methylase_N6_adenine_CS"/>
</dbReference>
<evidence type="ECO:0000313" key="8">
    <source>
        <dbReference type="Proteomes" id="UP001368270"/>
    </source>
</evidence>